<proteinExistence type="predicted"/>
<dbReference type="InterPro" id="IPR011008">
    <property type="entry name" value="Dimeric_a/b-barrel"/>
</dbReference>
<dbReference type="PANTHER" id="PTHR43239:SF1">
    <property type="entry name" value="UPF0734 PROTEIN DDB_G0273871_DDB_G0273177"/>
    <property type="match status" value="1"/>
</dbReference>
<dbReference type="Gene3D" id="3.30.70.100">
    <property type="match status" value="1"/>
</dbReference>
<keyword evidence="2" id="KW-1185">Reference proteome</keyword>
<dbReference type="InterPro" id="IPR052996">
    <property type="entry name" value="Carb_Metab_Mutarotase"/>
</dbReference>
<dbReference type="EC" id="5.1.3.32" evidence="1"/>
<organism evidence="1 2">
    <name type="scientific">Sphingobium algorifonticola</name>
    <dbReference type="NCBI Taxonomy" id="2008318"/>
    <lineage>
        <taxon>Bacteria</taxon>
        <taxon>Pseudomonadati</taxon>
        <taxon>Pseudomonadota</taxon>
        <taxon>Alphaproteobacteria</taxon>
        <taxon>Sphingomonadales</taxon>
        <taxon>Sphingomonadaceae</taxon>
        <taxon>Sphingobium</taxon>
    </lineage>
</organism>
<comment type="caution">
    <text evidence="1">The sequence shown here is derived from an EMBL/GenBank/DDBJ whole genome shotgun (WGS) entry which is preliminary data.</text>
</comment>
<sequence>MGQRVSIQLCLVIPCPASADALRAYLAAHQPGGVPSAVLEGMKAAGIEGCHIYHAQDRLVMVIDASDGFSMASAAAINRGNAVVQQWNRRMAALLSGDDRNAPPWNEAHCIFDLERHLRP</sequence>
<evidence type="ECO:0000313" key="1">
    <source>
        <dbReference type="EMBL" id="RVT39499.1"/>
    </source>
</evidence>
<dbReference type="Pfam" id="PF05336">
    <property type="entry name" value="rhaM"/>
    <property type="match status" value="1"/>
</dbReference>
<evidence type="ECO:0000313" key="2">
    <source>
        <dbReference type="Proteomes" id="UP000282977"/>
    </source>
</evidence>
<dbReference type="InterPro" id="IPR008000">
    <property type="entry name" value="Rham/fucose_mutarotase"/>
</dbReference>
<name>A0A437J4F0_9SPHN</name>
<dbReference type="GO" id="GO:0062192">
    <property type="term" value="F:L-rhamnose mutarotase activity"/>
    <property type="evidence" value="ECO:0007669"/>
    <property type="project" value="UniProtKB-EC"/>
</dbReference>
<protein>
    <submittedName>
        <fullName evidence="1">L-rhamnose mutarotase</fullName>
        <ecNumber evidence="1">5.1.3.32</ecNumber>
    </submittedName>
</protein>
<dbReference type="AlphaFoldDB" id="A0A437J4F0"/>
<gene>
    <name evidence="1" type="ORF">ENE74_15430</name>
</gene>
<dbReference type="PANTHER" id="PTHR43239">
    <property type="entry name" value="UPF0734 PROTEIN DDB_G0273871/DDB_G0273177"/>
    <property type="match status" value="1"/>
</dbReference>
<dbReference type="OrthoDB" id="7272712at2"/>
<reference evidence="1 2" key="1">
    <citation type="submission" date="2019-01" db="EMBL/GenBank/DDBJ databases">
        <authorList>
            <person name="Chen W.-M."/>
        </authorList>
    </citation>
    <scope>NUCLEOTIDE SEQUENCE [LARGE SCALE GENOMIC DNA]</scope>
    <source>
        <strain evidence="1 2">TLA-22</strain>
    </source>
</reference>
<dbReference type="SUPFAM" id="SSF54909">
    <property type="entry name" value="Dimeric alpha+beta barrel"/>
    <property type="match status" value="1"/>
</dbReference>
<dbReference type="Proteomes" id="UP000282977">
    <property type="component" value="Unassembled WGS sequence"/>
</dbReference>
<keyword evidence="1" id="KW-0413">Isomerase</keyword>
<dbReference type="EMBL" id="RZUL01000007">
    <property type="protein sequence ID" value="RVT39499.1"/>
    <property type="molecule type" value="Genomic_DNA"/>
</dbReference>
<accession>A0A437J4F0</accession>